<name>A0A6C0L1J0_PSEAI</name>
<accession>A0A6C0L1J0</accession>
<protein>
    <submittedName>
        <fullName evidence="1">Uncharacterized protein</fullName>
    </submittedName>
</protein>
<evidence type="ECO:0000313" key="1">
    <source>
        <dbReference type="EMBL" id="QHU24541.1"/>
    </source>
</evidence>
<keyword evidence="1" id="KW-0614">Plasmid</keyword>
<dbReference type="AlphaFoldDB" id="A0A6C0L1J0"/>
<organism evidence="1">
    <name type="scientific">Pseudomonas aeruginosa</name>
    <dbReference type="NCBI Taxonomy" id="287"/>
    <lineage>
        <taxon>Bacteria</taxon>
        <taxon>Pseudomonadati</taxon>
        <taxon>Pseudomonadota</taxon>
        <taxon>Gammaproteobacteria</taxon>
        <taxon>Pseudomonadales</taxon>
        <taxon>Pseudomonadaceae</taxon>
        <taxon>Pseudomonas</taxon>
    </lineage>
</organism>
<dbReference type="EMBL" id="MN583270">
    <property type="protein sequence ID" value="QHU24541.1"/>
    <property type="molecule type" value="Genomic_DNA"/>
</dbReference>
<sequence>MKQQDEYTEEDRIYGAWLGLRNRINKIDYGQATEDFPGQRSDLYRQMEALESKYRGLTGESIKQG</sequence>
<reference evidence="1" key="1">
    <citation type="submission" date="2019-10" db="EMBL/GenBank/DDBJ databases">
        <title>Extensively Drug-Resistant Pseudomonas aeruginosa ST664 clone carrying KPC-2-encoding megaplasmid in a burn clinic.</title>
        <authorList>
            <person name="Li Z."/>
            <person name="Cai Z."/>
            <person name="Cai Z."/>
            <person name="Zhang Y."/>
            <person name="Fu T."/>
            <person name="Jin Y."/>
            <person name="Cheng Z."/>
            <person name="Jin S."/>
            <person name="Wu W."/>
            <person name="Yang L."/>
            <person name="Bai F."/>
        </authorList>
    </citation>
    <scope>NUCLEOTIDE SEQUENCE</scope>
    <source>
        <strain evidence="1">NK546</strain>
        <plasmid evidence="1">pNK546b</plasmid>
    </source>
</reference>
<geneLocation type="plasmid" evidence="1">
    <name>pNK546b</name>
</geneLocation>
<proteinExistence type="predicted"/>
<dbReference type="RefSeq" id="WP_023093696.1">
    <property type="nucleotide sequence ID" value="NZ_BSAO01000026.1"/>
</dbReference>